<name>A0A8J3M6M8_9RHOB</name>
<comment type="caution">
    <text evidence="2">The sequence shown here is derived from an EMBL/GenBank/DDBJ whole genome shotgun (WGS) entry which is preliminary data.</text>
</comment>
<dbReference type="PANTHER" id="PTHR42912">
    <property type="entry name" value="METHYLTRANSFERASE"/>
    <property type="match status" value="1"/>
</dbReference>
<proteinExistence type="predicted"/>
<evidence type="ECO:0000313" key="2">
    <source>
        <dbReference type="EMBL" id="GHF48126.1"/>
    </source>
</evidence>
<evidence type="ECO:0000313" key="3">
    <source>
        <dbReference type="Proteomes" id="UP000626220"/>
    </source>
</evidence>
<dbReference type="AlphaFoldDB" id="A0A8J3M6M8"/>
<gene>
    <name evidence="2" type="primary">PmtA</name>
    <name evidence="2" type="ORF">GCM10017056_19570</name>
</gene>
<dbReference type="GO" id="GO:0008757">
    <property type="term" value="F:S-adenosylmethionine-dependent methyltransferase activity"/>
    <property type="evidence" value="ECO:0007669"/>
    <property type="project" value="InterPro"/>
</dbReference>
<evidence type="ECO:0000259" key="1">
    <source>
        <dbReference type="Pfam" id="PF08241"/>
    </source>
</evidence>
<dbReference type="GO" id="GO:0032259">
    <property type="term" value="P:methylation"/>
    <property type="evidence" value="ECO:0007669"/>
    <property type="project" value="UniProtKB-KW"/>
</dbReference>
<protein>
    <submittedName>
        <fullName evidence="2">SAM-dependent methyltransferase</fullName>
    </submittedName>
</protein>
<keyword evidence="2" id="KW-0808">Transferase</keyword>
<keyword evidence="2" id="KW-0489">Methyltransferase</keyword>
<dbReference type="InterPro" id="IPR013216">
    <property type="entry name" value="Methyltransf_11"/>
</dbReference>
<sequence>MEIAAIKNSYKYWAPVYDYTFGAITRAGRRWAVDYINGRSGRVLEIGVGTGLSLHRYGSHLDITGIDVSSDMLDKARQKVAEKGLTHVTRISEMDARSLAFPDNHFDTVVAMHLVSVVPEPEKVLAEMARVCKPGGEILIVNHFARSEGFLAALERLFAPLANVIGWHSDFEMEKVTGVSSLEVTAVKSIPPFGMFTFLRQRKRGADAVAA</sequence>
<dbReference type="SUPFAM" id="SSF53335">
    <property type="entry name" value="S-adenosyl-L-methionine-dependent methyltransferases"/>
    <property type="match status" value="1"/>
</dbReference>
<dbReference type="Gene3D" id="3.40.50.150">
    <property type="entry name" value="Vaccinia Virus protein VP39"/>
    <property type="match status" value="1"/>
</dbReference>
<dbReference type="Pfam" id="PF08241">
    <property type="entry name" value="Methyltransf_11"/>
    <property type="match status" value="1"/>
</dbReference>
<feature type="domain" description="Methyltransferase type 11" evidence="1">
    <location>
        <begin position="44"/>
        <end position="140"/>
    </location>
</feature>
<reference evidence="2" key="2">
    <citation type="submission" date="2020-09" db="EMBL/GenBank/DDBJ databases">
        <authorList>
            <person name="Sun Q."/>
            <person name="Kim S."/>
        </authorList>
    </citation>
    <scope>NUCLEOTIDE SEQUENCE</scope>
    <source>
        <strain evidence="2">KCTC 42650</strain>
    </source>
</reference>
<dbReference type="InterPro" id="IPR050508">
    <property type="entry name" value="Methyltransf_Superfamily"/>
</dbReference>
<dbReference type="RefSeq" id="WP_189679898.1">
    <property type="nucleotide sequence ID" value="NZ_BNCJ01000004.1"/>
</dbReference>
<keyword evidence="3" id="KW-1185">Reference proteome</keyword>
<dbReference type="EMBL" id="BNCJ01000004">
    <property type="protein sequence ID" value="GHF48126.1"/>
    <property type="molecule type" value="Genomic_DNA"/>
</dbReference>
<reference evidence="2" key="1">
    <citation type="journal article" date="2014" name="Int. J. Syst. Evol. Microbiol.">
        <title>Complete genome sequence of Corynebacterium casei LMG S-19264T (=DSM 44701T), isolated from a smear-ripened cheese.</title>
        <authorList>
            <consortium name="US DOE Joint Genome Institute (JGI-PGF)"/>
            <person name="Walter F."/>
            <person name="Albersmeier A."/>
            <person name="Kalinowski J."/>
            <person name="Ruckert C."/>
        </authorList>
    </citation>
    <scope>NUCLEOTIDE SEQUENCE</scope>
    <source>
        <strain evidence="2">KCTC 42650</strain>
    </source>
</reference>
<organism evidence="2 3">
    <name type="scientific">Seohaeicola zhoushanensis</name>
    <dbReference type="NCBI Taxonomy" id="1569283"/>
    <lineage>
        <taxon>Bacteria</taxon>
        <taxon>Pseudomonadati</taxon>
        <taxon>Pseudomonadota</taxon>
        <taxon>Alphaproteobacteria</taxon>
        <taxon>Rhodobacterales</taxon>
        <taxon>Roseobacteraceae</taxon>
        <taxon>Seohaeicola</taxon>
    </lineage>
</organism>
<dbReference type="InterPro" id="IPR029063">
    <property type="entry name" value="SAM-dependent_MTases_sf"/>
</dbReference>
<dbReference type="CDD" id="cd02440">
    <property type="entry name" value="AdoMet_MTases"/>
    <property type="match status" value="1"/>
</dbReference>
<dbReference type="Proteomes" id="UP000626220">
    <property type="component" value="Unassembled WGS sequence"/>
</dbReference>
<accession>A0A8J3M6M8</accession>